<dbReference type="InterPro" id="IPR029063">
    <property type="entry name" value="SAM-dependent_MTases_sf"/>
</dbReference>
<dbReference type="InterPro" id="IPR004033">
    <property type="entry name" value="UbiE/COQ5_MeTrFase"/>
</dbReference>
<dbReference type="EC" id="2.1.1.163" evidence="5"/>
<keyword evidence="2 5" id="KW-0489">Methyltransferase</keyword>
<proteinExistence type="inferred from homology"/>
<dbReference type="NCBIfam" id="NF001244">
    <property type="entry name" value="PRK00216.1-5"/>
    <property type="match status" value="1"/>
</dbReference>
<organism evidence="6 7">
    <name type="scientific">Candidatus Coprenecus avistercoris</name>
    <dbReference type="NCBI Taxonomy" id="2840730"/>
    <lineage>
        <taxon>Bacteria</taxon>
        <taxon>Pseudomonadati</taxon>
        <taxon>Bacteroidota</taxon>
        <taxon>Bacteroidia</taxon>
        <taxon>Bacteroidales</taxon>
        <taxon>Rikenellaceae</taxon>
        <taxon>Rikenellaceae incertae sedis</taxon>
        <taxon>Candidatus Coprenecus</taxon>
    </lineage>
</organism>
<feature type="binding site" evidence="5">
    <location>
        <position position="85"/>
    </location>
    <ligand>
        <name>S-adenosyl-L-methionine</name>
        <dbReference type="ChEBI" id="CHEBI:59789"/>
    </ligand>
</feature>
<dbReference type="GO" id="GO:0009234">
    <property type="term" value="P:menaquinone biosynthetic process"/>
    <property type="evidence" value="ECO:0007669"/>
    <property type="project" value="UniProtKB-UniRule"/>
</dbReference>
<reference evidence="6" key="1">
    <citation type="submission" date="2020-10" db="EMBL/GenBank/DDBJ databases">
        <authorList>
            <person name="Gilroy R."/>
        </authorList>
    </citation>
    <scope>NUCLEOTIDE SEQUENCE</scope>
    <source>
        <strain evidence="6">ChiHjej13B12-12457</strain>
    </source>
</reference>
<dbReference type="Proteomes" id="UP000886744">
    <property type="component" value="Unassembled WGS sequence"/>
</dbReference>
<dbReference type="SUPFAM" id="SSF53335">
    <property type="entry name" value="S-adenosyl-L-methionine-dependent methyltransferases"/>
    <property type="match status" value="1"/>
</dbReference>
<evidence type="ECO:0000256" key="4">
    <source>
        <dbReference type="ARBA" id="ARBA00022691"/>
    </source>
</evidence>
<keyword evidence="4 5" id="KW-0949">S-adenosyl-L-methionine</keyword>
<keyword evidence="1 5" id="KW-0474">Menaquinone biosynthesis</keyword>
<comment type="pathway">
    <text evidence="5">Quinol/quinone metabolism; menaquinone biosynthesis; menaquinol from 1,4-dihydroxy-2-naphthoate: step 2/2.</text>
</comment>
<dbReference type="GO" id="GO:0043770">
    <property type="term" value="F:demethylmenaquinone methyltransferase activity"/>
    <property type="evidence" value="ECO:0007669"/>
    <property type="project" value="UniProtKB-UniRule"/>
</dbReference>
<gene>
    <name evidence="6" type="primary">ubiE</name>
    <name evidence="5" type="synonym">menG</name>
    <name evidence="6" type="ORF">IAC94_06475</name>
</gene>
<comment type="caution">
    <text evidence="6">The sequence shown here is derived from an EMBL/GenBank/DDBJ whole genome shotgun (WGS) entry which is preliminary data.</text>
</comment>
<dbReference type="PROSITE" id="PS01183">
    <property type="entry name" value="UBIE_1"/>
    <property type="match status" value="1"/>
</dbReference>
<evidence type="ECO:0000256" key="2">
    <source>
        <dbReference type="ARBA" id="ARBA00022603"/>
    </source>
</evidence>
<dbReference type="CDD" id="cd02440">
    <property type="entry name" value="AdoMet_MTases"/>
    <property type="match status" value="1"/>
</dbReference>
<evidence type="ECO:0000256" key="3">
    <source>
        <dbReference type="ARBA" id="ARBA00022679"/>
    </source>
</evidence>
<dbReference type="AlphaFoldDB" id="A0A9D1E1X7"/>
<comment type="function">
    <text evidence="5">Methyltransferase required for the conversion of demethylmenaquinol (DMKH2) to menaquinol (MKH2).</text>
</comment>
<dbReference type="HAMAP" id="MF_01813">
    <property type="entry name" value="MenG_UbiE_methyltr"/>
    <property type="match status" value="1"/>
</dbReference>
<evidence type="ECO:0000313" key="6">
    <source>
        <dbReference type="EMBL" id="HIR63147.1"/>
    </source>
</evidence>
<dbReference type="GO" id="GO:0032259">
    <property type="term" value="P:methylation"/>
    <property type="evidence" value="ECO:0007669"/>
    <property type="project" value="UniProtKB-KW"/>
</dbReference>
<reference evidence="6" key="2">
    <citation type="journal article" date="2021" name="PeerJ">
        <title>Extensive microbial diversity within the chicken gut microbiome revealed by metagenomics and culture.</title>
        <authorList>
            <person name="Gilroy R."/>
            <person name="Ravi A."/>
            <person name="Getino M."/>
            <person name="Pursley I."/>
            <person name="Horton D.L."/>
            <person name="Alikhan N.F."/>
            <person name="Baker D."/>
            <person name="Gharbi K."/>
            <person name="Hall N."/>
            <person name="Watson M."/>
            <person name="Adriaenssens E.M."/>
            <person name="Foster-Nyarko E."/>
            <person name="Jarju S."/>
            <person name="Secka A."/>
            <person name="Antonio M."/>
            <person name="Oren A."/>
            <person name="Chaudhuri R.R."/>
            <person name="La Ragione R."/>
            <person name="Hildebrand F."/>
            <person name="Pallen M.J."/>
        </authorList>
    </citation>
    <scope>NUCLEOTIDE SEQUENCE</scope>
    <source>
        <strain evidence="6">ChiHjej13B12-12457</strain>
    </source>
</reference>
<evidence type="ECO:0000256" key="5">
    <source>
        <dbReference type="HAMAP-Rule" id="MF_01813"/>
    </source>
</evidence>
<comment type="catalytic activity">
    <reaction evidence="5">
        <text>a 2-demethylmenaquinol + S-adenosyl-L-methionine = a menaquinol + S-adenosyl-L-homocysteine + H(+)</text>
        <dbReference type="Rhea" id="RHEA:42640"/>
        <dbReference type="Rhea" id="RHEA-COMP:9539"/>
        <dbReference type="Rhea" id="RHEA-COMP:9563"/>
        <dbReference type="ChEBI" id="CHEBI:15378"/>
        <dbReference type="ChEBI" id="CHEBI:18151"/>
        <dbReference type="ChEBI" id="CHEBI:55437"/>
        <dbReference type="ChEBI" id="CHEBI:57856"/>
        <dbReference type="ChEBI" id="CHEBI:59789"/>
        <dbReference type="EC" id="2.1.1.163"/>
    </reaction>
</comment>
<feature type="binding site" evidence="5">
    <location>
        <position position="67"/>
    </location>
    <ligand>
        <name>S-adenosyl-L-methionine</name>
        <dbReference type="ChEBI" id="CHEBI:59789"/>
    </ligand>
</feature>
<feature type="binding site" evidence="5">
    <location>
        <begin position="107"/>
        <end position="108"/>
    </location>
    <ligand>
        <name>S-adenosyl-L-methionine</name>
        <dbReference type="ChEBI" id="CHEBI:59789"/>
    </ligand>
</feature>
<dbReference type="PANTHER" id="PTHR43591:SF24">
    <property type="entry name" value="2-METHOXY-6-POLYPRENYL-1,4-BENZOQUINOL METHYLASE, MITOCHONDRIAL"/>
    <property type="match status" value="1"/>
</dbReference>
<protein>
    <recommendedName>
        <fullName evidence="5">Demethylmenaquinone methyltransferase</fullName>
        <ecNumber evidence="5">2.1.1.163</ecNumber>
    </recommendedName>
</protein>
<dbReference type="PROSITE" id="PS51608">
    <property type="entry name" value="SAM_MT_UBIE"/>
    <property type="match status" value="1"/>
</dbReference>
<keyword evidence="3 5" id="KW-0808">Transferase</keyword>
<dbReference type="NCBIfam" id="TIGR01934">
    <property type="entry name" value="MenG_MenH_UbiE"/>
    <property type="match status" value="1"/>
</dbReference>
<name>A0A9D1E1X7_9BACT</name>
<dbReference type="Gene3D" id="3.40.50.150">
    <property type="entry name" value="Vaccinia Virus protein VP39"/>
    <property type="match status" value="1"/>
</dbReference>
<sequence>MPERQLNKSRETISSMFDSIAPVYDRLNHLLSFGIDRSWRRRLVRAVSSFCALRGGEVKVLDMACGTGDVSIALRRKGLDVVGADISENMLALARKKAPGIDFRYGDASELPFADESFDAVTIAFGIRNFDKRAQCIRELHRVLKDGGMLAIAEFSIPRNRLWRGIYTLYFKNILPAVGRLVSKQAYAYSYLPESSFDFPAPEKFRAELSEGGFRDVTARSMTGGVSCLYIGRK</sequence>
<comment type="caution">
    <text evidence="5">Lacks conserved residue(s) required for the propagation of feature annotation.</text>
</comment>
<accession>A0A9D1E1X7</accession>
<dbReference type="InterPro" id="IPR023576">
    <property type="entry name" value="UbiE/COQ5_MeTrFase_CS"/>
</dbReference>
<dbReference type="PANTHER" id="PTHR43591">
    <property type="entry name" value="METHYLTRANSFERASE"/>
    <property type="match status" value="1"/>
</dbReference>
<evidence type="ECO:0000256" key="1">
    <source>
        <dbReference type="ARBA" id="ARBA00022428"/>
    </source>
</evidence>
<evidence type="ECO:0000313" key="7">
    <source>
        <dbReference type="Proteomes" id="UP000886744"/>
    </source>
</evidence>
<dbReference type="EMBL" id="DVHI01000078">
    <property type="protein sequence ID" value="HIR63147.1"/>
    <property type="molecule type" value="Genomic_DNA"/>
</dbReference>
<dbReference type="Pfam" id="PF01209">
    <property type="entry name" value="Ubie_methyltran"/>
    <property type="match status" value="1"/>
</dbReference>
<comment type="similarity">
    <text evidence="5">Belongs to the class I-like SAM-binding methyltransferase superfamily. MenG/UbiE family.</text>
</comment>